<dbReference type="SUPFAM" id="SSF50370">
    <property type="entry name" value="Ricin B-like lectins"/>
    <property type="match status" value="1"/>
</dbReference>
<protein>
    <recommendedName>
        <fullName evidence="1">Ricin B lectin domain-containing protein</fullName>
    </recommendedName>
</protein>
<dbReference type="Gene3D" id="2.80.10.50">
    <property type="match status" value="1"/>
</dbReference>
<dbReference type="Proteomes" id="UP000663850">
    <property type="component" value="Unassembled WGS sequence"/>
</dbReference>
<organism evidence="2 3">
    <name type="scientific">Rhizoctonia solani</name>
    <dbReference type="NCBI Taxonomy" id="456999"/>
    <lineage>
        <taxon>Eukaryota</taxon>
        <taxon>Fungi</taxon>
        <taxon>Dikarya</taxon>
        <taxon>Basidiomycota</taxon>
        <taxon>Agaricomycotina</taxon>
        <taxon>Agaricomycetes</taxon>
        <taxon>Cantharellales</taxon>
        <taxon>Ceratobasidiaceae</taxon>
        <taxon>Rhizoctonia</taxon>
    </lineage>
</organism>
<dbReference type="EMBL" id="CAJMWZ010000705">
    <property type="protein sequence ID" value="CAE6424244.1"/>
    <property type="molecule type" value="Genomic_DNA"/>
</dbReference>
<dbReference type="InterPro" id="IPR035992">
    <property type="entry name" value="Ricin_B-like_lectins"/>
</dbReference>
<reference evidence="2" key="1">
    <citation type="submission" date="2021-01" db="EMBL/GenBank/DDBJ databases">
        <authorList>
            <person name="Kaushik A."/>
        </authorList>
    </citation>
    <scope>NUCLEOTIDE SEQUENCE</scope>
    <source>
        <strain evidence="2">Type strain: AG8-Rh-89/</strain>
    </source>
</reference>
<dbReference type="AlphaFoldDB" id="A0A8H3ADX0"/>
<gene>
    <name evidence="2" type="ORF">RDB_LOCUS13287</name>
</gene>
<dbReference type="Pfam" id="PF14200">
    <property type="entry name" value="RicinB_lectin_2"/>
    <property type="match status" value="1"/>
</dbReference>
<feature type="domain" description="Ricin B lectin" evidence="1">
    <location>
        <begin position="16"/>
        <end position="77"/>
    </location>
</feature>
<dbReference type="InterPro" id="IPR000772">
    <property type="entry name" value="Ricin_B_lectin"/>
</dbReference>
<name>A0A8H3ADX0_9AGAM</name>
<evidence type="ECO:0000313" key="3">
    <source>
        <dbReference type="Proteomes" id="UP000663850"/>
    </source>
</evidence>
<sequence length="162" mass="18822">MGQEQSNIPSYHGLQPGVYRIVSVPADTAITIPSRGVERIEAWQRSNDEGQKWLVKPSGDGYTFQNRKHSTYMSVGSTDVQSQVYASKFPTKWELLKQGDHYLINKPGNDRVLDLHWGWFTNGNKIHIRPRDNHACKHWKFEFLKDDTKPDTFYILRNLFSL</sequence>
<comment type="caution">
    <text evidence="2">The sequence shown here is derived from an EMBL/GenBank/DDBJ whole genome shotgun (WGS) entry which is preliminary data.</text>
</comment>
<accession>A0A8H3ADX0</accession>
<proteinExistence type="predicted"/>
<evidence type="ECO:0000313" key="2">
    <source>
        <dbReference type="EMBL" id="CAE6424244.1"/>
    </source>
</evidence>
<evidence type="ECO:0000259" key="1">
    <source>
        <dbReference type="Pfam" id="PF14200"/>
    </source>
</evidence>